<evidence type="ECO:0000256" key="5">
    <source>
        <dbReference type="ARBA" id="ARBA00023242"/>
    </source>
</evidence>
<gene>
    <name evidence="9" type="primary">CSON006066</name>
</gene>
<feature type="domain" description="TAFII55 protein conserved region" evidence="8">
    <location>
        <begin position="17"/>
        <end position="179"/>
    </location>
</feature>
<name>A0A336MRT0_CULSO</name>
<evidence type="ECO:0000256" key="3">
    <source>
        <dbReference type="ARBA" id="ARBA00023015"/>
    </source>
</evidence>
<evidence type="ECO:0000256" key="1">
    <source>
        <dbReference type="ARBA" id="ARBA00004123"/>
    </source>
</evidence>
<dbReference type="GO" id="GO:0051123">
    <property type="term" value="P:RNA polymerase II preinitiation complex assembly"/>
    <property type="evidence" value="ECO:0007669"/>
    <property type="project" value="TreeGrafter"/>
</dbReference>
<keyword evidence="6" id="KW-0175">Coiled coil</keyword>
<keyword evidence="3" id="KW-0805">Transcription regulation</keyword>
<dbReference type="GO" id="GO:0016251">
    <property type="term" value="F:RNA polymerase II general transcription initiation factor activity"/>
    <property type="evidence" value="ECO:0007669"/>
    <property type="project" value="TreeGrafter"/>
</dbReference>
<feature type="region of interest" description="Disordered" evidence="7">
    <location>
        <begin position="107"/>
        <end position="145"/>
    </location>
</feature>
<dbReference type="OMA" id="HWLMHAK"/>
<dbReference type="PANTHER" id="PTHR12228:SF0">
    <property type="entry name" value="TATA-BOX BINDING PROTEIN ASSOCIATED FACTOR 7"/>
    <property type="match status" value="1"/>
</dbReference>
<feature type="compositionally biased region" description="Basic and acidic residues" evidence="7">
    <location>
        <begin position="122"/>
        <end position="131"/>
    </location>
</feature>
<feature type="region of interest" description="Disordered" evidence="7">
    <location>
        <begin position="185"/>
        <end position="286"/>
    </location>
</feature>
<feature type="coiled-coil region" evidence="6">
    <location>
        <begin position="333"/>
        <end position="397"/>
    </location>
</feature>
<organism evidence="9">
    <name type="scientific">Culicoides sonorensis</name>
    <name type="common">Biting midge</name>
    <dbReference type="NCBI Taxonomy" id="179676"/>
    <lineage>
        <taxon>Eukaryota</taxon>
        <taxon>Metazoa</taxon>
        <taxon>Ecdysozoa</taxon>
        <taxon>Arthropoda</taxon>
        <taxon>Hexapoda</taxon>
        <taxon>Insecta</taxon>
        <taxon>Pterygota</taxon>
        <taxon>Neoptera</taxon>
        <taxon>Endopterygota</taxon>
        <taxon>Diptera</taxon>
        <taxon>Nematocera</taxon>
        <taxon>Chironomoidea</taxon>
        <taxon>Ceratopogonidae</taxon>
        <taxon>Ceratopogoninae</taxon>
        <taxon>Culicoides</taxon>
        <taxon>Monoculicoides</taxon>
    </lineage>
</organism>
<comment type="subcellular location">
    <subcellularLocation>
        <location evidence="1">Nucleus</location>
    </subcellularLocation>
</comment>
<dbReference type="InterPro" id="IPR006751">
    <property type="entry name" value="TAFII55_prot_cons_reg"/>
</dbReference>
<dbReference type="AlphaFoldDB" id="A0A336MRT0"/>
<dbReference type="Pfam" id="PF04658">
    <property type="entry name" value="TAFII55_N"/>
    <property type="match status" value="1"/>
</dbReference>
<sequence length="399" mass="46256">MPEKPKIEPKRDDGVELENQFILRLPEEPAQSLREAVREGANNLKERLSIRLDNDVRYGEVRFDQWLMHAKVVDLPTVIESLKSVDLKNFYKTADICQMMICKMEPEEQPIEEESPSKNKKKDPNKVDKKFLHPHGVTPPLKNVRRRRFRKTLKKKYVEAPEIEKEVKRLLRVDNEAVSVKWEIITEEEDPNKPPSKNEDQPSTSKQKGKSKHRDANNDPTAEAENETQGASRDLAEHDIFGGEVSDSDEEDANIKMIDIDENSRLSAEDSRSRMSDSNSMQYHGGSEKLTTEFSQSMFNNSADSPTFRQHQEAAEYFDQENDFMVPQSSQESRDISARLNDLEQQVTELKQQKIQKELEISSIENETLRKRLQDNLDSLVDQIREKESEIQQLQTNIF</sequence>
<dbReference type="CDD" id="cd08047">
    <property type="entry name" value="TAF7"/>
    <property type="match status" value="1"/>
</dbReference>
<evidence type="ECO:0000259" key="8">
    <source>
        <dbReference type="SMART" id="SM01370"/>
    </source>
</evidence>
<dbReference type="SMART" id="SM01370">
    <property type="entry name" value="TAFII55_N"/>
    <property type="match status" value="1"/>
</dbReference>
<dbReference type="VEuPathDB" id="VectorBase:CSON006066"/>
<keyword evidence="4" id="KW-0804">Transcription</keyword>
<feature type="compositionally biased region" description="Basic and acidic residues" evidence="7">
    <location>
        <begin position="258"/>
        <end position="275"/>
    </location>
</feature>
<evidence type="ECO:0000256" key="4">
    <source>
        <dbReference type="ARBA" id="ARBA00023163"/>
    </source>
</evidence>
<proteinExistence type="inferred from homology"/>
<evidence type="ECO:0000256" key="2">
    <source>
        <dbReference type="ARBA" id="ARBA00009368"/>
    </source>
</evidence>
<dbReference type="EMBL" id="UFQT01002304">
    <property type="protein sequence ID" value="SSX33172.1"/>
    <property type="molecule type" value="Genomic_DNA"/>
</dbReference>
<dbReference type="PANTHER" id="PTHR12228">
    <property type="entry name" value="TRANSCRIPTION INITIATION FACTOR TFIID 55 KD SUBUNIT-RELATED"/>
    <property type="match status" value="1"/>
</dbReference>
<evidence type="ECO:0000313" key="9">
    <source>
        <dbReference type="EMBL" id="SSX33172.1"/>
    </source>
</evidence>
<dbReference type="InterPro" id="IPR037817">
    <property type="entry name" value="TAF7"/>
</dbReference>
<accession>A0A336MRT0</accession>
<evidence type="ECO:0000256" key="6">
    <source>
        <dbReference type="SAM" id="Coils"/>
    </source>
</evidence>
<evidence type="ECO:0000256" key="7">
    <source>
        <dbReference type="SAM" id="MobiDB-lite"/>
    </source>
</evidence>
<dbReference type="GO" id="GO:0005669">
    <property type="term" value="C:transcription factor TFIID complex"/>
    <property type="evidence" value="ECO:0007669"/>
    <property type="project" value="InterPro"/>
</dbReference>
<reference evidence="9" key="1">
    <citation type="submission" date="2018-07" db="EMBL/GenBank/DDBJ databases">
        <authorList>
            <person name="Quirk P.G."/>
            <person name="Krulwich T.A."/>
        </authorList>
    </citation>
    <scope>NUCLEOTIDE SEQUENCE</scope>
</reference>
<keyword evidence="5" id="KW-0539">Nucleus</keyword>
<comment type="similarity">
    <text evidence="2">Belongs to the TAF7 family.</text>
</comment>
<protein>
    <submittedName>
        <fullName evidence="9">CSON006066 protein</fullName>
    </submittedName>
</protein>